<reference evidence="2 3" key="1">
    <citation type="submission" date="2023-07" db="EMBL/GenBank/DDBJ databases">
        <title>Sequencing the genomes of 1000 actinobacteria strains.</title>
        <authorList>
            <person name="Klenk H.-P."/>
        </authorList>
    </citation>
    <scope>NUCLEOTIDE SEQUENCE [LARGE SCALE GENOMIC DNA]</scope>
    <source>
        <strain evidence="2 3">DSM 44709</strain>
    </source>
</reference>
<feature type="compositionally biased region" description="Basic residues" evidence="1">
    <location>
        <begin position="112"/>
        <end position="121"/>
    </location>
</feature>
<proteinExistence type="predicted"/>
<dbReference type="InterPro" id="IPR036271">
    <property type="entry name" value="Tet_transcr_reg_TetR-rel_C_sf"/>
</dbReference>
<keyword evidence="3" id="KW-1185">Reference proteome</keyword>
<accession>A0AAE4AWT5</accession>
<gene>
    <name evidence="2" type="ORF">J2S42_002058</name>
</gene>
<dbReference type="SUPFAM" id="SSF48498">
    <property type="entry name" value="Tetracyclin repressor-like, C-terminal domain"/>
    <property type="match status" value="1"/>
</dbReference>
<protein>
    <submittedName>
        <fullName evidence="2">Uncharacterized protein</fullName>
    </submittedName>
</protein>
<dbReference type="EMBL" id="JAUSUZ010000001">
    <property type="protein sequence ID" value="MDQ0365389.1"/>
    <property type="molecule type" value="Genomic_DNA"/>
</dbReference>
<dbReference type="Proteomes" id="UP001240236">
    <property type="component" value="Unassembled WGS sequence"/>
</dbReference>
<organism evidence="2 3">
    <name type="scientific">Catenuloplanes indicus</name>
    <dbReference type="NCBI Taxonomy" id="137267"/>
    <lineage>
        <taxon>Bacteria</taxon>
        <taxon>Bacillati</taxon>
        <taxon>Actinomycetota</taxon>
        <taxon>Actinomycetes</taxon>
        <taxon>Micromonosporales</taxon>
        <taxon>Micromonosporaceae</taxon>
        <taxon>Catenuloplanes</taxon>
    </lineage>
</organism>
<sequence>MARKPAPPAARVVMLRHPWGPALLGARPAVPPRLFAYYDGIVGTMTGGGLSHRLAHRAVHAFGTMALGFTQELFRPAAAGGVADVGRSRGRPGRDGGDAAAPHCDGDGGVARRGRSGPRMV</sequence>
<dbReference type="RefSeq" id="WP_307237914.1">
    <property type="nucleotide sequence ID" value="NZ_JAUSUZ010000001.1"/>
</dbReference>
<feature type="region of interest" description="Disordered" evidence="1">
    <location>
        <begin position="82"/>
        <end position="121"/>
    </location>
</feature>
<dbReference type="Gene3D" id="1.10.357.10">
    <property type="entry name" value="Tetracycline Repressor, domain 2"/>
    <property type="match status" value="1"/>
</dbReference>
<dbReference type="AlphaFoldDB" id="A0AAE4AWT5"/>
<evidence type="ECO:0000256" key="1">
    <source>
        <dbReference type="SAM" id="MobiDB-lite"/>
    </source>
</evidence>
<evidence type="ECO:0000313" key="2">
    <source>
        <dbReference type="EMBL" id="MDQ0365389.1"/>
    </source>
</evidence>
<evidence type="ECO:0000313" key="3">
    <source>
        <dbReference type="Proteomes" id="UP001240236"/>
    </source>
</evidence>
<comment type="caution">
    <text evidence="2">The sequence shown here is derived from an EMBL/GenBank/DDBJ whole genome shotgun (WGS) entry which is preliminary data.</text>
</comment>
<name>A0AAE4AWT5_9ACTN</name>